<protein>
    <submittedName>
        <fullName evidence="1">Uncharacterized protein</fullName>
    </submittedName>
</protein>
<comment type="caution">
    <text evidence="1">The sequence shown here is derived from an EMBL/GenBank/DDBJ whole genome shotgun (WGS) entry which is preliminary data.</text>
</comment>
<reference evidence="1 2" key="1">
    <citation type="submission" date="2020-02" db="EMBL/GenBank/DDBJ databases">
        <title>Acidophilic actinobacteria isolated from forest soil.</title>
        <authorList>
            <person name="Golinska P."/>
        </authorList>
    </citation>
    <scope>NUCLEOTIDE SEQUENCE [LARGE SCALE GENOMIC DNA]</scope>
    <source>
        <strain evidence="1 2">NL8</strain>
    </source>
</reference>
<name>A0ABS5KX33_9ACTN</name>
<evidence type="ECO:0000313" key="1">
    <source>
        <dbReference type="EMBL" id="MBS2550515.1"/>
    </source>
</evidence>
<evidence type="ECO:0000313" key="2">
    <source>
        <dbReference type="Proteomes" id="UP000730482"/>
    </source>
</evidence>
<organism evidence="1 2">
    <name type="scientific">Catenulispora pinistramenti</name>
    <dbReference type="NCBI Taxonomy" id="2705254"/>
    <lineage>
        <taxon>Bacteria</taxon>
        <taxon>Bacillati</taxon>
        <taxon>Actinomycetota</taxon>
        <taxon>Actinomycetes</taxon>
        <taxon>Catenulisporales</taxon>
        <taxon>Catenulisporaceae</taxon>
        <taxon>Catenulispora</taxon>
    </lineage>
</organism>
<keyword evidence="2" id="KW-1185">Reference proteome</keyword>
<accession>A0ABS5KX33</accession>
<gene>
    <name evidence="1" type="ORF">KGQ19_26950</name>
</gene>
<proteinExistence type="predicted"/>
<dbReference type="EMBL" id="JAAFYZ010000105">
    <property type="protein sequence ID" value="MBS2550515.1"/>
    <property type="molecule type" value="Genomic_DNA"/>
</dbReference>
<dbReference type="Proteomes" id="UP000730482">
    <property type="component" value="Unassembled WGS sequence"/>
</dbReference>
<sequence length="172" mass="16490">MPLAGGAGCAGGWTGFGFGAGCPVGVGGSGFDVGFVGFDVGGAGFDVDDAGGVGVGVGVGVGDDVDDGGVLGVDVGGGVVEVGSAELGVDPAVGVGSGVLGVADGVAAGVASARALTTVATEEALTMVDTATPAISRRRTRRALAFFDMENLSTSCRATLRRTSWYQGVSGQ</sequence>
<dbReference type="RefSeq" id="WP_212013452.1">
    <property type="nucleotide sequence ID" value="NZ_JAAFYZ010000105.1"/>
</dbReference>